<proteinExistence type="predicted"/>
<comment type="caution">
    <text evidence="5">The sequence shown here is derived from an EMBL/GenBank/DDBJ whole genome shotgun (WGS) entry which is preliminary data.</text>
</comment>
<dbReference type="Gene3D" id="1.10.510.10">
    <property type="entry name" value="Transferase(Phosphotransferase) domain 1"/>
    <property type="match status" value="1"/>
</dbReference>
<keyword evidence="5" id="KW-0418">Kinase</keyword>
<keyword evidence="5" id="KW-0808">Transferase</keyword>
<feature type="transmembrane region" description="Helical" evidence="3">
    <location>
        <begin position="216"/>
        <end position="237"/>
    </location>
</feature>
<dbReference type="InterPro" id="IPR000719">
    <property type="entry name" value="Prot_kinase_dom"/>
</dbReference>
<name>A0A445GX84_GLYSO</name>
<gene>
    <name evidence="5" type="ORF">D0Y65_041786</name>
</gene>
<dbReference type="InterPro" id="IPR050117">
    <property type="entry name" value="MAPK"/>
</dbReference>
<keyword evidence="1" id="KW-0547">Nucleotide-binding</keyword>
<dbReference type="EMBL" id="QZWG01000015">
    <property type="protein sequence ID" value="RZB65862.1"/>
    <property type="molecule type" value="Genomic_DNA"/>
</dbReference>
<keyword evidence="6" id="KW-1185">Reference proteome</keyword>
<dbReference type="Pfam" id="PF00069">
    <property type="entry name" value="Pkinase"/>
    <property type="match status" value="1"/>
</dbReference>
<evidence type="ECO:0000313" key="6">
    <source>
        <dbReference type="Proteomes" id="UP000289340"/>
    </source>
</evidence>
<evidence type="ECO:0000313" key="5">
    <source>
        <dbReference type="EMBL" id="RZB65862.1"/>
    </source>
</evidence>
<dbReference type="GO" id="GO:0005524">
    <property type="term" value="F:ATP binding"/>
    <property type="evidence" value="ECO:0007669"/>
    <property type="project" value="UniProtKB-KW"/>
</dbReference>
<feature type="domain" description="Protein kinase" evidence="4">
    <location>
        <begin position="1"/>
        <end position="223"/>
    </location>
</feature>
<accession>A0A445GX84</accession>
<protein>
    <submittedName>
        <fullName evidence="5">Mitogen-activated protein kinase 8</fullName>
    </submittedName>
</protein>
<dbReference type="InterPro" id="IPR011009">
    <property type="entry name" value="Kinase-like_dom_sf"/>
</dbReference>
<evidence type="ECO:0000256" key="1">
    <source>
        <dbReference type="ARBA" id="ARBA00022741"/>
    </source>
</evidence>
<keyword evidence="3" id="KW-0812">Transmembrane</keyword>
<evidence type="ECO:0000256" key="2">
    <source>
        <dbReference type="ARBA" id="ARBA00022840"/>
    </source>
</evidence>
<sequence>MFYHRTHCQKGHTKVVLLPITKSINYWCKLFYVVLHYQQRVDNIFLSQAKVEKATFEEAKKKREEEVNFYPENASLKIDTLKWFRFSYSLYVGLTIFQILMQYTPAIDIWSIGCIFVEVLTGKPLFHGKNVAHQLDLMTNMLGTPSLDTIYRVRNEKTRRYLTSMRKKQSVSFAQKFPNADPLALRLLEKLLAFDPKKSTYCGRAMKSYQNMAKMLLLFYIYFLVICTTFSVSVTAYQEIIK</sequence>
<dbReference type="PANTHER" id="PTHR24055">
    <property type="entry name" value="MITOGEN-ACTIVATED PROTEIN KINASE"/>
    <property type="match status" value="1"/>
</dbReference>
<dbReference type="SUPFAM" id="SSF56112">
    <property type="entry name" value="Protein kinase-like (PK-like)"/>
    <property type="match status" value="1"/>
</dbReference>
<reference evidence="5 6" key="1">
    <citation type="submission" date="2018-09" db="EMBL/GenBank/DDBJ databases">
        <title>A high-quality reference genome of wild soybean provides a powerful tool to mine soybean genomes.</title>
        <authorList>
            <person name="Xie M."/>
            <person name="Chung C.Y.L."/>
            <person name="Li M.-W."/>
            <person name="Wong F.-L."/>
            <person name="Chan T.-F."/>
            <person name="Lam H.-M."/>
        </authorList>
    </citation>
    <scope>NUCLEOTIDE SEQUENCE [LARGE SCALE GENOMIC DNA]</scope>
    <source>
        <strain evidence="6">cv. W05</strain>
        <tissue evidence="5">Hypocotyl of etiolated seedlings</tissue>
    </source>
</reference>
<dbReference type="Proteomes" id="UP000289340">
    <property type="component" value="Chromosome 15"/>
</dbReference>
<dbReference type="AlphaFoldDB" id="A0A445GX84"/>
<organism evidence="5 6">
    <name type="scientific">Glycine soja</name>
    <name type="common">Wild soybean</name>
    <dbReference type="NCBI Taxonomy" id="3848"/>
    <lineage>
        <taxon>Eukaryota</taxon>
        <taxon>Viridiplantae</taxon>
        <taxon>Streptophyta</taxon>
        <taxon>Embryophyta</taxon>
        <taxon>Tracheophyta</taxon>
        <taxon>Spermatophyta</taxon>
        <taxon>Magnoliopsida</taxon>
        <taxon>eudicotyledons</taxon>
        <taxon>Gunneridae</taxon>
        <taxon>Pentapetalae</taxon>
        <taxon>rosids</taxon>
        <taxon>fabids</taxon>
        <taxon>Fabales</taxon>
        <taxon>Fabaceae</taxon>
        <taxon>Papilionoideae</taxon>
        <taxon>50 kb inversion clade</taxon>
        <taxon>NPAAA clade</taxon>
        <taxon>indigoferoid/millettioid clade</taxon>
        <taxon>Phaseoleae</taxon>
        <taxon>Glycine</taxon>
        <taxon>Glycine subgen. Soja</taxon>
    </lineage>
</organism>
<evidence type="ECO:0000259" key="4">
    <source>
        <dbReference type="PROSITE" id="PS50011"/>
    </source>
</evidence>
<dbReference type="GO" id="GO:0004672">
    <property type="term" value="F:protein kinase activity"/>
    <property type="evidence" value="ECO:0007669"/>
    <property type="project" value="InterPro"/>
</dbReference>
<keyword evidence="3" id="KW-0472">Membrane</keyword>
<evidence type="ECO:0000256" key="3">
    <source>
        <dbReference type="SAM" id="Phobius"/>
    </source>
</evidence>
<keyword evidence="3" id="KW-1133">Transmembrane helix</keyword>
<keyword evidence="2" id="KW-0067">ATP-binding</keyword>
<dbReference type="PROSITE" id="PS50011">
    <property type="entry name" value="PROTEIN_KINASE_DOM"/>
    <property type="match status" value="1"/>
</dbReference>